<evidence type="ECO:0000313" key="1">
    <source>
        <dbReference type="EMBL" id="SVC36863.1"/>
    </source>
</evidence>
<name>A0A382LKR5_9ZZZZ</name>
<proteinExistence type="predicted"/>
<evidence type="ECO:0008006" key="2">
    <source>
        <dbReference type="Google" id="ProtNLM"/>
    </source>
</evidence>
<reference evidence="1" key="1">
    <citation type="submission" date="2018-05" db="EMBL/GenBank/DDBJ databases">
        <authorList>
            <person name="Lanie J.A."/>
            <person name="Ng W.-L."/>
            <person name="Kazmierczak K.M."/>
            <person name="Andrzejewski T.M."/>
            <person name="Davidsen T.M."/>
            <person name="Wayne K.J."/>
            <person name="Tettelin H."/>
            <person name="Glass J.I."/>
            <person name="Rusch D."/>
            <person name="Podicherti R."/>
            <person name="Tsui H.-C.T."/>
            <person name="Winkler M.E."/>
        </authorList>
    </citation>
    <scope>NUCLEOTIDE SEQUENCE</scope>
</reference>
<dbReference type="Gene3D" id="2.30.30.40">
    <property type="entry name" value="SH3 Domains"/>
    <property type="match status" value="1"/>
</dbReference>
<accession>A0A382LKR5</accession>
<organism evidence="1">
    <name type="scientific">marine metagenome</name>
    <dbReference type="NCBI Taxonomy" id="408172"/>
    <lineage>
        <taxon>unclassified sequences</taxon>
        <taxon>metagenomes</taxon>
        <taxon>ecological metagenomes</taxon>
    </lineage>
</organism>
<dbReference type="InterPro" id="IPR010466">
    <property type="entry name" value="DUF1058"/>
</dbReference>
<dbReference type="AlphaFoldDB" id="A0A382LKR5"/>
<dbReference type="EMBL" id="UINC01087473">
    <property type="protein sequence ID" value="SVC36863.1"/>
    <property type="molecule type" value="Genomic_DNA"/>
</dbReference>
<gene>
    <name evidence="1" type="ORF">METZ01_LOCUS289717</name>
</gene>
<sequence length="121" mass="14080">MRIIIYLFLIFFINQIYASETGVVTGYKIPRFVSLKSNEVNLRVGPSFDYQIKIKYIQKNLPVEIVDEYDVWRQIQDIDGNFGWIHKSLLKGNRNGVILSDIDNFALIFNYPQGYQIGKIG</sequence>
<feature type="non-terminal residue" evidence="1">
    <location>
        <position position="121"/>
    </location>
</feature>
<dbReference type="Pfam" id="PF06347">
    <property type="entry name" value="SH3_4"/>
    <property type="match status" value="1"/>
</dbReference>
<protein>
    <recommendedName>
        <fullName evidence="2">SH3b domain-containing protein</fullName>
    </recommendedName>
</protein>